<keyword evidence="2" id="KW-1185">Reference proteome</keyword>
<dbReference type="RefSeq" id="WP_158928908.1">
    <property type="nucleotide sequence ID" value="NZ_CP047020.1"/>
</dbReference>
<evidence type="ECO:0000313" key="2">
    <source>
        <dbReference type="Proteomes" id="UP000436138"/>
    </source>
</evidence>
<dbReference type="Proteomes" id="UP000436138">
    <property type="component" value="Chromosome"/>
</dbReference>
<evidence type="ECO:0000313" key="1">
    <source>
        <dbReference type="EMBL" id="QHA08972.1"/>
    </source>
</evidence>
<accession>A0A6I6NC19</accession>
<dbReference type="KEGG" id="sbro:GQF42_42180"/>
<dbReference type="EMBL" id="CP047020">
    <property type="protein sequence ID" value="QHA08972.1"/>
    <property type="molecule type" value="Genomic_DNA"/>
</dbReference>
<dbReference type="AlphaFoldDB" id="A0A6I6NC19"/>
<proteinExistence type="predicted"/>
<protein>
    <submittedName>
        <fullName evidence="1">Uncharacterized protein</fullName>
    </submittedName>
</protein>
<reference evidence="1 2" key="1">
    <citation type="submission" date="2019-12" db="EMBL/GenBank/DDBJ databases">
        <title>Streptomyces sp. strain T44 isolated from rhizosphere soil of Broussonetia papyrifera.</title>
        <authorList>
            <person name="Mo P."/>
        </authorList>
    </citation>
    <scope>NUCLEOTIDE SEQUENCE [LARGE SCALE GENOMIC DNA]</scope>
    <source>
        <strain evidence="1 2">T44</strain>
    </source>
</reference>
<sequence>MICLGDQDDVPALLGDLVPLLETLILEQLDSADHDEYRRFAELLAHIEACVLLGRWSRRIAACSSTFDICGTTSTFHREHPHAALARDLMPPSLLDITRPWIGAAIAPRRRTAWKRRCLSPR</sequence>
<gene>
    <name evidence="1" type="ORF">GQF42_42180</name>
</gene>
<organism evidence="1 2">
    <name type="scientific">Streptomyces broussonetiae</name>
    <dbReference type="NCBI Taxonomy" id="2686304"/>
    <lineage>
        <taxon>Bacteria</taxon>
        <taxon>Bacillati</taxon>
        <taxon>Actinomycetota</taxon>
        <taxon>Actinomycetes</taxon>
        <taxon>Kitasatosporales</taxon>
        <taxon>Streptomycetaceae</taxon>
        <taxon>Streptomyces</taxon>
    </lineage>
</organism>
<name>A0A6I6NC19_9ACTN</name>